<organism evidence="5">
    <name type="scientific">Nippostrongylus brasiliensis</name>
    <name type="common">Rat hookworm</name>
    <dbReference type="NCBI Taxonomy" id="27835"/>
    <lineage>
        <taxon>Eukaryota</taxon>
        <taxon>Metazoa</taxon>
        <taxon>Ecdysozoa</taxon>
        <taxon>Nematoda</taxon>
        <taxon>Chromadorea</taxon>
        <taxon>Rhabditida</taxon>
        <taxon>Rhabditina</taxon>
        <taxon>Rhabditomorpha</taxon>
        <taxon>Strongyloidea</taxon>
        <taxon>Heligmosomidae</taxon>
        <taxon>Nippostrongylus</taxon>
    </lineage>
</organism>
<evidence type="ECO:0000313" key="4">
    <source>
        <dbReference type="Proteomes" id="UP000271162"/>
    </source>
</evidence>
<dbReference type="OMA" id="TVTKSHY"/>
<gene>
    <name evidence="3" type="ORF">NBR_LOCUS9614</name>
</gene>
<dbReference type="AlphaFoldDB" id="A0A0N4Y1T9"/>
<evidence type="ECO:0000313" key="5">
    <source>
        <dbReference type="WBParaSite" id="NBR_0000961301-mRNA-1"/>
    </source>
</evidence>
<evidence type="ECO:0000256" key="1">
    <source>
        <dbReference type="ARBA" id="ARBA00006110"/>
    </source>
</evidence>
<dbReference type="InterPro" id="IPR040446">
    <property type="entry name" value="RRP7"/>
</dbReference>
<protein>
    <submittedName>
        <fullName evidence="5">Ribosomal RNA-processing protein 7 homolog (inferred by orthology to a C. elegans protein)</fullName>
    </submittedName>
</protein>
<dbReference type="GO" id="GO:0032545">
    <property type="term" value="C:CURI complex"/>
    <property type="evidence" value="ECO:0007669"/>
    <property type="project" value="TreeGrafter"/>
</dbReference>
<evidence type="ECO:0000313" key="3">
    <source>
        <dbReference type="EMBL" id="VDL73203.1"/>
    </source>
</evidence>
<dbReference type="GO" id="GO:0034456">
    <property type="term" value="C:UTP-C complex"/>
    <property type="evidence" value="ECO:0007669"/>
    <property type="project" value="TreeGrafter"/>
</dbReference>
<dbReference type="Pfam" id="PF12923">
    <property type="entry name" value="RRP7"/>
    <property type="match status" value="1"/>
</dbReference>
<name>A0A0N4Y1T9_NIPBR</name>
<accession>A0A0N4Y1T9</accession>
<sequence length="285" mass="32266">MKVKVGGKLAGTKKKVKAKKKVAGKVADIKDEAPATSNSDDELKYLRYSISERYSAPRQLFLKQDKSNELSLIVGNVPAYLPKQFVECCLSHFVPVPITEVIEQRSNSLDGSLNSGQLTLSVRFEEAKGVTLALDNCENAGPFRVCDFVDATIPSVLQTSVELYRQLFPSAEEIQRRAVEFIEKQDEEMQEAKKAAKRKFTEPDDEGWITVTKAAKRVGKVMKLKKDEVPFMGGLKKKKNHVDVAFYSFDKKNTKTKKLNELREKFMQDKKRIALLKNARKFKPD</sequence>
<dbReference type="Gene3D" id="6.10.250.1770">
    <property type="match status" value="1"/>
</dbReference>
<comment type="similarity">
    <text evidence="1">Belongs to the RRP7 family.</text>
</comment>
<proteinExistence type="inferred from homology"/>
<dbReference type="GO" id="GO:0000028">
    <property type="term" value="P:ribosomal small subunit assembly"/>
    <property type="evidence" value="ECO:0007669"/>
    <property type="project" value="TreeGrafter"/>
</dbReference>
<dbReference type="GO" id="GO:0006364">
    <property type="term" value="P:rRNA processing"/>
    <property type="evidence" value="ECO:0007669"/>
    <property type="project" value="TreeGrafter"/>
</dbReference>
<dbReference type="InterPro" id="IPR024326">
    <property type="entry name" value="RRP7_C"/>
</dbReference>
<dbReference type="STRING" id="27835.A0A0N4Y1T9"/>
<reference evidence="3 4" key="2">
    <citation type="submission" date="2018-11" db="EMBL/GenBank/DDBJ databases">
        <authorList>
            <consortium name="Pathogen Informatics"/>
        </authorList>
    </citation>
    <scope>NUCLEOTIDE SEQUENCE [LARGE SCALE GENOMIC DNA]</scope>
</reference>
<reference evidence="5" key="1">
    <citation type="submission" date="2016-04" db="UniProtKB">
        <authorList>
            <consortium name="WormBaseParasite"/>
        </authorList>
    </citation>
    <scope>IDENTIFICATION</scope>
</reference>
<feature type="domain" description="Ribosomal RNA-processing protein 7 C-terminal" evidence="2">
    <location>
        <begin position="166"/>
        <end position="284"/>
    </location>
</feature>
<evidence type="ECO:0000259" key="2">
    <source>
        <dbReference type="Pfam" id="PF12923"/>
    </source>
</evidence>
<dbReference type="PANTHER" id="PTHR13191:SF0">
    <property type="entry name" value="RIBOSOMAL RNA-PROCESSING PROTEIN 7 HOMOLOG A-RELATED"/>
    <property type="match status" value="1"/>
</dbReference>
<keyword evidence="4" id="KW-1185">Reference proteome</keyword>
<dbReference type="EMBL" id="UYSL01020167">
    <property type="protein sequence ID" value="VDL73203.1"/>
    <property type="molecule type" value="Genomic_DNA"/>
</dbReference>
<dbReference type="Proteomes" id="UP000271162">
    <property type="component" value="Unassembled WGS sequence"/>
</dbReference>
<dbReference type="PANTHER" id="PTHR13191">
    <property type="entry name" value="RIBOSOMAL RNA PROCESSING PROTEIN 7-RELATED"/>
    <property type="match status" value="1"/>
</dbReference>
<dbReference type="WBParaSite" id="NBR_0000961301-mRNA-1">
    <property type="protein sequence ID" value="NBR_0000961301-mRNA-1"/>
    <property type="gene ID" value="NBR_0000961301"/>
</dbReference>